<name>A0A1H7RH48_9SPHI</name>
<evidence type="ECO:0000313" key="2">
    <source>
        <dbReference type="EMBL" id="SEL59144.1"/>
    </source>
</evidence>
<sequence>MHENDQQKPTRDNDTNLKDIILAVGSYFQLMIRNWLVILLGLFVGSTAFLLYTIYGPTKYKAQIYFVVDEDRGGGMGLGAASGILSQLGLALGDLGSSGGFFQGDNIIEFLRSRSMIDKTLLSEVHLSGKTDLLINHYIRINDLSKKWAKNPRLNAFVFKDTVGIYLQDSLMAGFYDKINKRHLKISKKDKRLNIIGVTFESTDEAFAKAFAETLIQNASDFYIQTKTLRSTENLEVLTHQVDSVRAELNAAIEGVADATDANPSPNRAFQRLRVGSQKRTVDVQANTEILKELVKNQELAKITLRNEKPIIQILDRPILPLEDNKVGKVMAIIIGGFLGGFLTCLVLLIRRVYRQIMEADPS</sequence>
<evidence type="ECO:0000256" key="1">
    <source>
        <dbReference type="SAM" id="Phobius"/>
    </source>
</evidence>
<accession>A0A1H7RH48</accession>
<keyword evidence="1" id="KW-1133">Transmembrane helix</keyword>
<gene>
    <name evidence="2" type="ORF">SAMN05421740_10792</name>
</gene>
<dbReference type="AlphaFoldDB" id="A0A1H7RH48"/>
<proteinExistence type="predicted"/>
<reference evidence="3" key="1">
    <citation type="submission" date="2016-10" db="EMBL/GenBank/DDBJ databases">
        <authorList>
            <person name="Varghese N."/>
            <person name="Submissions S."/>
        </authorList>
    </citation>
    <scope>NUCLEOTIDE SEQUENCE [LARGE SCALE GENOMIC DNA]</scope>
    <source>
        <strain evidence="3">Jip14</strain>
    </source>
</reference>
<organism evidence="2 3">
    <name type="scientific">Parapedobacter koreensis</name>
    <dbReference type="NCBI Taxonomy" id="332977"/>
    <lineage>
        <taxon>Bacteria</taxon>
        <taxon>Pseudomonadati</taxon>
        <taxon>Bacteroidota</taxon>
        <taxon>Sphingobacteriia</taxon>
        <taxon>Sphingobacteriales</taxon>
        <taxon>Sphingobacteriaceae</taxon>
        <taxon>Parapedobacter</taxon>
    </lineage>
</organism>
<dbReference type="RefSeq" id="WP_090607042.1">
    <property type="nucleotide sequence ID" value="NZ_FNZR01000007.1"/>
</dbReference>
<dbReference type="Proteomes" id="UP000198916">
    <property type="component" value="Unassembled WGS sequence"/>
</dbReference>
<evidence type="ECO:0000313" key="3">
    <source>
        <dbReference type="Proteomes" id="UP000198916"/>
    </source>
</evidence>
<dbReference type="STRING" id="332977.SAMN05421740_10792"/>
<keyword evidence="1" id="KW-0472">Membrane</keyword>
<dbReference type="EMBL" id="FNZR01000007">
    <property type="protein sequence ID" value="SEL59144.1"/>
    <property type="molecule type" value="Genomic_DNA"/>
</dbReference>
<dbReference type="PANTHER" id="PTHR32309:SF31">
    <property type="entry name" value="CAPSULAR EXOPOLYSACCHARIDE FAMILY"/>
    <property type="match status" value="1"/>
</dbReference>
<dbReference type="InterPro" id="IPR050445">
    <property type="entry name" value="Bact_polysacc_biosynth/exp"/>
</dbReference>
<keyword evidence="1" id="KW-0812">Transmembrane</keyword>
<keyword evidence="3" id="KW-1185">Reference proteome</keyword>
<dbReference type="OrthoDB" id="745212at2"/>
<dbReference type="PANTHER" id="PTHR32309">
    <property type="entry name" value="TYROSINE-PROTEIN KINASE"/>
    <property type="match status" value="1"/>
</dbReference>
<protein>
    <submittedName>
        <fullName evidence="2">Chain length determinant protein</fullName>
    </submittedName>
</protein>
<feature type="transmembrane region" description="Helical" evidence="1">
    <location>
        <begin position="330"/>
        <end position="350"/>
    </location>
</feature>
<feature type="transmembrane region" description="Helical" evidence="1">
    <location>
        <begin position="35"/>
        <end position="55"/>
    </location>
</feature>